<dbReference type="Pfam" id="PF13639">
    <property type="entry name" value="zf-RING_2"/>
    <property type="match status" value="1"/>
</dbReference>
<dbReference type="Pfam" id="PF07576">
    <property type="entry name" value="BRAP2"/>
    <property type="match status" value="1"/>
</dbReference>
<keyword evidence="9" id="KW-1185">Reference proteome</keyword>
<dbReference type="PANTHER" id="PTHR24007">
    <property type="entry name" value="BRCA1-ASSOCIATED PROTEIN"/>
    <property type="match status" value="1"/>
</dbReference>
<feature type="compositionally biased region" description="Low complexity" evidence="5">
    <location>
        <begin position="477"/>
        <end position="488"/>
    </location>
</feature>
<keyword evidence="2 4" id="KW-0863">Zinc-finger</keyword>
<keyword evidence="3" id="KW-0862">Zinc</keyword>
<dbReference type="Pfam" id="PF02148">
    <property type="entry name" value="zf-UBP"/>
    <property type="match status" value="1"/>
</dbReference>
<evidence type="ECO:0000313" key="9">
    <source>
        <dbReference type="Proteomes" id="UP000694240"/>
    </source>
</evidence>
<evidence type="ECO:0000256" key="1">
    <source>
        <dbReference type="ARBA" id="ARBA00022723"/>
    </source>
</evidence>
<dbReference type="InterPro" id="IPR001841">
    <property type="entry name" value="Znf_RING"/>
</dbReference>
<sequence length="502" mass="56325">MMMPSTSTIIAGEESVVLPPVASVSGESSLSDMTQTVHFSSGNPRIGETRGVMHLFPDDAVSSSSSSSSSSLNLPIGRNPLVCVLGVPNHMTYADFCQFCGSFIQHILEMRTVRNDGIENRYSILIRFDSQESTDTFYQHFRGKQFNSLEEDVCHLLFTLDVQFTGYSGSIDHTQPSAAGPIEQPTCPVCLERLDQDTGGILTTMCNHSFHCSCISNWPDSSCPVCRYCQQQPENSVCCICQTTENLWMCVICGVVGCGRYKEGHARRHWEETDHCYSLELETQRVWDYAGDNYVHRLIQSKTDGKLVELNSHGRLSKDGCGSCEYSDSGMTDALLNSKVDMIISEYNELLQAQLENQKQYFEKLLQNVKEETEQKVSEAGSKAISQRLQKLQTRFDRCLEEKQFLEDLNENLVKNKDVWNTKITEMEEREKKAVRVKDEKIQGLEEQLGKLMAQMDGESEVSETKEVQDATVLPLSTTNNSSSGSGNVIHANKKKSNRRKG</sequence>
<comment type="caution">
    <text evidence="8">The sequence shown here is derived from an EMBL/GenBank/DDBJ whole genome shotgun (WGS) entry which is preliminary data.</text>
</comment>
<dbReference type="CDD" id="cd16457">
    <property type="entry name" value="RING-H2_BRAP2"/>
    <property type="match status" value="1"/>
</dbReference>
<dbReference type="PROSITE" id="PS50271">
    <property type="entry name" value="ZF_UBP"/>
    <property type="match status" value="1"/>
</dbReference>
<dbReference type="PANTHER" id="PTHR24007:SF7">
    <property type="entry name" value="BRCA1-ASSOCIATED PROTEIN"/>
    <property type="match status" value="1"/>
</dbReference>
<dbReference type="PROSITE" id="PS50089">
    <property type="entry name" value="ZF_RING_2"/>
    <property type="match status" value="1"/>
</dbReference>
<accession>A0A8T2GZ08</accession>
<reference evidence="8 9" key="1">
    <citation type="submission" date="2020-12" db="EMBL/GenBank/DDBJ databases">
        <title>Concerted genomic and epigenomic changes stabilize Arabidopsis allopolyploids.</title>
        <authorList>
            <person name="Chen Z."/>
        </authorList>
    </citation>
    <scope>NUCLEOTIDE SEQUENCE [LARGE SCALE GENOMIC DNA]</scope>
    <source>
        <strain evidence="8">Allo738</strain>
        <tissue evidence="8">Leaf</tissue>
    </source>
</reference>
<evidence type="ECO:0000259" key="6">
    <source>
        <dbReference type="PROSITE" id="PS50089"/>
    </source>
</evidence>
<dbReference type="GO" id="GO:0005737">
    <property type="term" value="C:cytoplasm"/>
    <property type="evidence" value="ECO:0007669"/>
    <property type="project" value="TreeGrafter"/>
</dbReference>
<organism evidence="8 9">
    <name type="scientific">Arabidopsis thaliana x Arabidopsis arenosa</name>
    <dbReference type="NCBI Taxonomy" id="1240361"/>
    <lineage>
        <taxon>Eukaryota</taxon>
        <taxon>Viridiplantae</taxon>
        <taxon>Streptophyta</taxon>
        <taxon>Embryophyta</taxon>
        <taxon>Tracheophyta</taxon>
        <taxon>Spermatophyta</taxon>
        <taxon>Magnoliopsida</taxon>
        <taxon>eudicotyledons</taxon>
        <taxon>Gunneridae</taxon>
        <taxon>Pentapetalae</taxon>
        <taxon>rosids</taxon>
        <taxon>malvids</taxon>
        <taxon>Brassicales</taxon>
        <taxon>Brassicaceae</taxon>
        <taxon>Camelineae</taxon>
        <taxon>Arabidopsis</taxon>
    </lineage>
</organism>
<evidence type="ECO:0000313" key="8">
    <source>
        <dbReference type="EMBL" id="KAG7652357.1"/>
    </source>
</evidence>
<dbReference type="GO" id="GO:0061630">
    <property type="term" value="F:ubiquitin protein ligase activity"/>
    <property type="evidence" value="ECO:0007669"/>
    <property type="project" value="TreeGrafter"/>
</dbReference>
<dbReference type="InterPro" id="IPR047243">
    <property type="entry name" value="RING-H2_BRAP2"/>
</dbReference>
<dbReference type="FunFam" id="3.30.40.10:FF:000576">
    <property type="entry name" value="RING finger protein ETP1"/>
    <property type="match status" value="1"/>
</dbReference>
<dbReference type="CDD" id="cd12437">
    <property type="entry name" value="RRM_BRAP2_like"/>
    <property type="match status" value="1"/>
</dbReference>
<feature type="region of interest" description="Disordered" evidence="5">
    <location>
        <begin position="455"/>
        <end position="502"/>
    </location>
</feature>
<gene>
    <name evidence="8" type="ORF">ISN45_At01g071050</name>
</gene>
<dbReference type="SMART" id="SM00184">
    <property type="entry name" value="RING"/>
    <property type="match status" value="1"/>
</dbReference>
<protein>
    <submittedName>
        <fullName evidence="8">Zinc finger UBP-type</fullName>
    </submittedName>
</protein>
<evidence type="ECO:0000256" key="5">
    <source>
        <dbReference type="SAM" id="MobiDB-lite"/>
    </source>
</evidence>
<feature type="domain" description="UBP-type" evidence="7">
    <location>
        <begin position="221"/>
        <end position="314"/>
    </location>
</feature>
<evidence type="ECO:0000256" key="2">
    <source>
        <dbReference type="ARBA" id="ARBA00022771"/>
    </source>
</evidence>
<dbReference type="EMBL" id="JAEFBK010000001">
    <property type="protein sequence ID" value="KAG7652357.1"/>
    <property type="molecule type" value="Genomic_DNA"/>
</dbReference>
<dbReference type="InterPro" id="IPR001607">
    <property type="entry name" value="Znf_UBP"/>
</dbReference>
<dbReference type="GO" id="GO:0016567">
    <property type="term" value="P:protein ubiquitination"/>
    <property type="evidence" value="ECO:0007669"/>
    <property type="project" value="TreeGrafter"/>
</dbReference>
<evidence type="ECO:0000259" key="7">
    <source>
        <dbReference type="PROSITE" id="PS50271"/>
    </source>
</evidence>
<name>A0A8T2GZ08_9BRAS</name>
<evidence type="ECO:0000256" key="3">
    <source>
        <dbReference type="ARBA" id="ARBA00022833"/>
    </source>
</evidence>
<evidence type="ECO:0000256" key="4">
    <source>
        <dbReference type="PROSITE-ProRule" id="PRU00502"/>
    </source>
</evidence>
<feature type="domain" description="RING-type" evidence="6">
    <location>
        <begin position="187"/>
        <end position="227"/>
    </location>
</feature>
<dbReference type="GO" id="GO:0008270">
    <property type="term" value="F:zinc ion binding"/>
    <property type="evidence" value="ECO:0007669"/>
    <property type="project" value="UniProtKB-KW"/>
</dbReference>
<dbReference type="Proteomes" id="UP000694240">
    <property type="component" value="Chromosome 1"/>
</dbReference>
<dbReference type="AlphaFoldDB" id="A0A8T2GZ08"/>
<dbReference type="GO" id="GO:0007265">
    <property type="term" value="P:Ras protein signal transduction"/>
    <property type="evidence" value="ECO:0007669"/>
    <property type="project" value="TreeGrafter"/>
</dbReference>
<dbReference type="SMART" id="SM00290">
    <property type="entry name" value="ZnF_UBP"/>
    <property type="match status" value="1"/>
</dbReference>
<dbReference type="GO" id="GO:0043130">
    <property type="term" value="F:ubiquitin binding"/>
    <property type="evidence" value="ECO:0007669"/>
    <property type="project" value="UniProtKB-ARBA"/>
</dbReference>
<dbReference type="InterPro" id="IPR011422">
    <property type="entry name" value="BRAP2/ETP1_RRM"/>
</dbReference>
<proteinExistence type="predicted"/>
<keyword evidence="1" id="KW-0479">Metal-binding</keyword>
<feature type="compositionally biased region" description="Basic residues" evidence="5">
    <location>
        <begin position="492"/>
        <end position="502"/>
    </location>
</feature>